<evidence type="ECO:0000256" key="1">
    <source>
        <dbReference type="SAM" id="Phobius"/>
    </source>
</evidence>
<sequence>MADVTAQRMLKKRFLNRRFLIQAVLVTFLFGCVVMYYCPMALRQLSFYKSSYKTDIINLNHLMKREFYEQNCFEGRLEHTLAKLPDNLLKWSKAYHRTCQILWKKFHTIYVVNVREGKQNFPQNFIKVVRHWLADNEELLKEAYNQNVIQVSNYYSLEQTVFNLLRSKRPTSKTNEDIRDYVKRLAVQTKKMCDFCQYKTRTAEDIFGRVEGLYSVSASNTFKLEKWHSLFLSKKHDPTDLTEEEFLDLFNTSLKWFKKAHSLDKDSCYPMMIYDTLPKGGASQFHPHAHGFLASQYLSHMGIQHKAAISYKDENDSEYWNDLIELHHALGLSVMLGDAVAISPLTPVREHEIIILSTYPGTDLFRLFYYVIQTYYHKLERMCFSTGLGFPVMRPSITTLPAIIRIGTRGQCNSHTNDVSSLELYMMQNVHVDPYIIIRDLQETVEKLMKTSSLGNEMVKLNYD</sequence>
<dbReference type="Proteomes" id="UP000027135">
    <property type="component" value="Unassembled WGS sequence"/>
</dbReference>
<keyword evidence="3" id="KW-1185">Reference proteome</keyword>
<reference evidence="2 3" key="1">
    <citation type="journal article" date="2014" name="Nat. Commun.">
        <title>Molecular traces of alternative social organization in a termite genome.</title>
        <authorList>
            <person name="Terrapon N."/>
            <person name="Li C."/>
            <person name="Robertson H.M."/>
            <person name="Ji L."/>
            <person name="Meng X."/>
            <person name="Booth W."/>
            <person name="Chen Z."/>
            <person name="Childers C.P."/>
            <person name="Glastad K.M."/>
            <person name="Gokhale K."/>
            <person name="Gowin J."/>
            <person name="Gronenberg W."/>
            <person name="Hermansen R.A."/>
            <person name="Hu H."/>
            <person name="Hunt B.G."/>
            <person name="Huylmans A.K."/>
            <person name="Khalil S.M."/>
            <person name="Mitchell R.D."/>
            <person name="Munoz-Torres M.C."/>
            <person name="Mustard J.A."/>
            <person name="Pan H."/>
            <person name="Reese J.T."/>
            <person name="Scharf M.E."/>
            <person name="Sun F."/>
            <person name="Vogel H."/>
            <person name="Xiao J."/>
            <person name="Yang W."/>
            <person name="Yang Z."/>
            <person name="Yang Z."/>
            <person name="Zhou J."/>
            <person name="Zhu J."/>
            <person name="Brent C.S."/>
            <person name="Elsik C.G."/>
            <person name="Goodisman M.A."/>
            <person name="Liberles D.A."/>
            <person name="Roe R.M."/>
            <person name="Vargo E.L."/>
            <person name="Vilcinskas A."/>
            <person name="Wang J."/>
            <person name="Bornberg-Bauer E."/>
            <person name="Korb J."/>
            <person name="Zhang G."/>
            <person name="Liebig J."/>
        </authorList>
    </citation>
    <scope>NUCLEOTIDE SEQUENCE [LARGE SCALE GENOMIC DNA]</scope>
    <source>
        <tissue evidence="2">Whole organism</tissue>
    </source>
</reference>
<name>A0A067RCJ4_ZOONE</name>
<dbReference type="SUPFAM" id="SSF54197">
    <property type="entry name" value="HIT-like"/>
    <property type="match status" value="1"/>
</dbReference>
<keyword evidence="1" id="KW-0472">Membrane</keyword>
<proteinExistence type="predicted"/>
<keyword evidence="1" id="KW-1133">Transmembrane helix</keyword>
<dbReference type="InParanoid" id="A0A067RCJ4"/>
<accession>A0A067RCJ4</accession>
<dbReference type="eggNOG" id="ENOG502QTU3">
    <property type="taxonomic scope" value="Eukaryota"/>
</dbReference>
<gene>
    <name evidence="2" type="ORF">L798_08790</name>
</gene>
<keyword evidence="1" id="KW-0812">Transmembrane</keyword>
<protein>
    <submittedName>
        <fullName evidence="2">Uncharacterized protein</fullName>
    </submittedName>
</protein>
<dbReference type="PANTHER" id="PTHR34714:SF3">
    <property type="match status" value="1"/>
</dbReference>
<dbReference type="InterPro" id="IPR036265">
    <property type="entry name" value="HIT-like_sf"/>
</dbReference>
<dbReference type="OrthoDB" id="5945460at2759"/>
<feature type="transmembrane region" description="Helical" evidence="1">
    <location>
        <begin position="19"/>
        <end position="37"/>
    </location>
</feature>
<evidence type="ECO:0000313" key="2">
    <source>
        <dbReference type="EMBL" id="KDR16481.1"/>
    </source>
</evidence>
<dbReference type="AlphaFoldDB" id="A0A067RCJ4"/>
<dbReference type="EMBL" id="KK852791">
    <property type="protein sequence ID" value="KDR16481.1"/>
    <property type="molecule type" value="Genomic_DNA"/>
</dbReference>
<organism evidence="2 3">
    <name type="scientific">Zootermopsis nevadensis</name>
    <name type="common">Dampwood termite</name>
    <dbReference type="NCBI Taxonomy" id="136037"/>
    <lineage>
        <taxon>Eukaryota</taxon>
        <taxon>Metazoa</taxon>
        <taxon>Ecdysozoa</taxon>
        <taxon>Arthropoda</taxon>
        <taxon>Hexapoda</taxon>
        <taxon>Insecta</taxon>
        <taxon>Pterygota</taxon>
        <taxon>Neoptera</taxon>
        <taxon>Polyneoptera</taxon>
        <taxon>Dictyoptera</taxon>
        <taxon>Blattodea</taxon>
        <taxon>Blattoidea</taxon>
        <taxon>Termitoidae</taxon>
        <taxon>Termopsidae</taxon>
        <taxon>Zootermopsis</taxon>
    </lineage>
</organism>
<dbReference type="OMA" id="FFMWNCL"/>
<dbReference type="PANTHER" id="PTHR34714">
    <property type="entry name" value="EGF-LIKE DOMAIN-CONTAINING PROTEIN"/>
    <property type="match status" value="1"/>
</dbReference>
<evidence type="ECO:0000313" key="3">
    <source>
        <dbReference type="Proteomes" id="UP000027135"/>
    </source>
</evidence>